<keyword evidence="2" id="KW-1185">Reference proteome</keyword>
<dbReference type="AlphaFoldDB" id="A0A1V0AFE8"/>
<dbReference type="KEGG" id="noa:BKM31_51625"/>
<sequence length="215" mass="24338">MDQREAKRLRDLLSQARLGEYEAHCGGDTVAALRLFCWNTEVAAAFYGPLQVLELTLRSVVDERMRELFGREDWWGHPRVNLLAGHQARIAEAHRKLRGQGIPAGPREIVGELSLGFWVGLLGRGRSYDQRFWRTSLYRGFPGHRGARGPLHQELDYLRVLRNKIAHHCPIHHRHLDADHDTILRVLGHMDPALAALVGGYSSVPLVLARRPSTA</sequence>
<dbReference type="EMBL" id="CP017717">
    <property type="protein sequence ID" value="AQZ68812.1"/>
    <property type="molecule type" value="Genomic_DNA"/>
</dbReference>
<dbReference type="STRING" id="1909395.BKM31_51625"/>
<dbReference type="OrthoDB" id="3418622at2"/>
<reference evidence="2" key="1">
    <citation type="journal article" date="2017" name="Med. Chem. Commun.">
        <title>Nonomuraea sp. ATCC 55076 harbours the largest actinomycete chromosome to date and the kistamicin biosynthetic gene cluster.</title>
        <authorList>
            <person name="Nazari B."/>
            <person name="Forneris C.C."/>
            <person name="Gibson M.I."/>
            <person name="Moon K."/>
            <person name="Schramma K.R."/>
            <person name="Seyedsayamdost M.R."/>
        </authorList>
    </citation>
    <scope>NUCLEOTIDE SEQUENCE [LARGE SCALE GENOMIC DNA]</scope>
    <source>
        <strain evidence="2">ATCC 55076</strain>
    </source>
</reference>
<dbReference type="RefSeq" id="WP_080045198.1">
    <property type="nucleotide sequence ID" value="NZ_CP017717.1"/>
</dbReference>
<gene>
    <name evidence="1" type="ORF">BKM31_51625</name>
</gene>
<dbReference type="Proteomes" id="UP000190797">
    <property type="component" value="Chromosome"/>
</dbReference>
<evidence type="ECO:0008006" key="3">
    <source>
        <dbReference type="Google" id="ProtNLM"/>
    </source>
</evidence>
<name>A0A1V0AFE8_9ACTN</name>
<protein>
    <recommendedName>
        <fullName evidence="3">CAAX protease</fullName>
    </recommendedName>
</protein>
<proteinExistence type="predicted"/>
<accession>A0A1V0AFE8</accession>
<evidence type="ECO:0000313" key="1">
    <source>
        <dbReference type="EMBL" id="AQZ68812.1"/>
    </source>
</evidence>
<organism evidence="1 2">
    <name type="scientific">[Actinomadura] parvosata subsp. kistnae</name>
    <dbReference type="NCBI Taxonomy" id="1909395"/>
    <lineage>
        <taxon>Bacteria</taxon>
        <taxon>Bacillati</taxon>
        <taxon>Actinomycetota</taxon>
        <taxon>Actinomycetes</taxon>
        <taxon>Streptosporangiales</taxon>
        <taxon>Streptosporangiaceae</taxon>
        <taxon>Nonomuraea</taxon>
    </lineage>
</organism>
<evidence type="ECO:0000313" key="2">
    <source>
        <dbReference type="Proteomes" id="UP000190797"/>
    </source>
</evidence>